<organism evidence="2 3">
    <name type="scientific">Pelagerythrobacter marensis</name>
    <dbReference type="NCBI Taxonomy" id="543877"/>
    <lineage>
        <taxon>Bacteria</taxon>
        <taxon>Pseudomonadati</taxon>
        <taxon>Pseudomonadota</taxon>
        <taxon>Alphaproteobacteria</taxon>
        <taxon>Sphingomonadales</taxon>
        <taxon>Erythrobacteraceae</taxon>
        <taxon>Pelagerythrobacter</taxon>
    </lineage>
</organism>
<dbReference type="RefSeq" id="WP_338447312.1">
    <property type="nucleotide sequence ID" value="NZ_CP144918.1"/>
</dbReference>
<evidence type="ECO:0000256" key="1">
    <source>
        <dbReference type="SAM" id="SignalP"/>
    </source>
</evidence>
<evidence type="ECO:0000313" key="3">
    <source>
        <dbReference type="Proteomes" id="UP001335183"/>
    </source>
</evidence>
<keyword evidence="3" id="KW-1185">Reference proteome</keyword>
<accession>A0ABZ2D6E7</accession>
<dbReference type="EMBL" id="CP144918">
    <property type="protein sequence ID" value="WWA48429.1"/>
    <property type="molecule type" value="Genomic_DNA"/>
</dbReference>
<keyword evidence="1" id="KW-0732">Signal</keyword>
<sequence length="143" mass="14117">MRGFALLAAGAALCALPATAMAQSSTISGTVQVQKGTGPQLTCTATVGLNGSTPETSTQVTSLSLSGSFGLCSTVQFPNVPHSITQGGGNFTVNDVYARTYITGGDCEGDLAGTVSNGVVSVNAVLPEVDPGTGDCTVIGTLS</sequence>
<proteinExistence type="predicted"/>
<dbReference type="Proteomes" id="UP001335183">
    <property type="component" value="Chromosome"/>
</dbReference>
<name>A0ABZ2D6E7_9SPHN</name>
<evidence type="ECO:0008006" key="4">
    <source>
        <dbReference type="Google" id="ProtNLM"/>
    </source>
</evidence>
<protein>
    <recommendedName>
        <fullName evidence="4">Protein activator of alkane oxidation PraB</fullName>
    </recommendedName>
</protein>
<reference evidence="2 3" key="1">
    <citation type="submission" date="2024-02" db="EMBL/GenBank/DDBJ databases">
        <title>The whole genome sequence of five bacterial samples isolated from Abu Dhabi Sabkha-shore region.</title>
        <authorList>
            <person name="Sudalaimuthuasari N."/>
            <person name="Sarfraz B."/>
            <person name="Tuyisabe J.D."/>
            <person name="Mugisha Ntwali L.D.M."/>
            <person name="Ali A.I.A.A."/>
            <person name="Almansoori S.Z.A."/>
            <person name="Alajami H.S.A."/>
            <person name="Almeqbaali A.A.S."/>
            <person name="Kundu B."/>
            <person name="Saeed E.E."/>
            <person name="Sukumarinath V."/>
            <person name="Mishra A.K."/>
            <person name="Hazzouri K.M."/>
            <person name="Almaskari R."/>
            <person name="Sharma A.K."/>
            <person name="Amiri K.M.A."/>
        </authorList>
    </citation>
    <scope>NUCLEOTIDE SEQUENCE [LARGE SCALE GENOMIC DNA]</scope>
    <source>
        <strain evidence="3">kcgeb_sd</strain>
    </source>
</reference>
<feature type="signal peptide" evidence="1">
    <location>
        <begin position="1"/>
        <end position="22"/>
    </location>
</feature>
<feature type="chain" id="PRO_5046370761" description="Protein activator of alkane oxidation PraB" evidence="1">
    <location>
        <begin position="23"/>
        <end position="143"/>
    </location>
</feature>
<evidence type="ECO:0000313" key="2">
    <source>
        <dbReference type="EMBL" id="WWA48429.1"/>
    </source>
</evidence>
<gene>
    <name evidence="2" type="ORF">V5F89_05900</name>
</gene>